<accession>A0ABZ2LZS7</accession>
<sequence>MMDSQDMIGGLRGLCLIVTARRAVPFLPETVKNVFRDAVTSLVIPFASDAGAFVGIDSSFLVQTLESMASLSDDEFYTPQAFNLQLSLFSGEPFPSYPFVSEKGAEPTALAKPFLETSRNFLHAAIRLRMQASVNSPLSPFLSQTISFLATIWGPGPAADSMARATVVDVASDVLLSNHDLASRLDDSLMLAQANAVLNALRNVIDIINR</sequence>
<gene>
    <name evidence="1" type="ORF">LZC94_04030</name>
</gene>
<protein>
    <submittedName>
        <fullName evidence="1">Uncharacterized protein</fullName>
    </submittedName>
</protein>
<reference evidence="1 2" key="1">
    <citation type="submission" date="2021-12" db="EMBL/GenBank/DDBJ databases">
        <title>Discovery of the Pendulisporaceae a myxobacterial family with distinct sporulation behavior and unique specialized metabolism.</title>
        <authorList>
            <person name="Garcia R."/>
            <person name="Popoff A."/>
            <person name="Bader C.D."/>
            <person name="Loehr J."/>
            <person name="Walesch S."/>
            <person name="Walt C."/>
            <person name="Boldt J."/>
            <person name="Bunk B."/>
            <person name="Haeckl F.J.F.P.J."/>
            <person name="Gunesch A.P."/>
            <person name="Birkelbach J."/>
            <person name="Nuebel U."/>
            <person name="Pietschmann T."/>
            <person name="Bach T."/>
            <person name="Mueller R."/>
        </authorList>
    </citation>
    <scope>NUCLEOTIDE SEQUENCE [LARGE SCALE GENOMIC DNA]</scope>
    <source>
        <strain evidence="1 2">MSr11954</strain>
    </source>
</reference>
<name>A0ABZ2LZS7_9BACT</name>
<dbReference type="EMBL" id="CP089984">
    <property type="protein sequence ID" value="WXB16449.1"/>
    <property type="molecule type" value="Genomic_DNA"/>
</dbReference>
<dbReference type="Proteomes" id="UP001370348">
    <property type="component" value="Chromosome"/>
</dbReference>
<evidence type="ECO:0000313" key="1">
    <source>
        <dbReference type="EMBL" id="WXB16449.1"/>
    </source>
</evidence>
<organism evidence="1 2">
    <name type="scientific">Pendulispora albinea</name>
    <dbReference type="NCBI Taxonomy" id="2741071"/>
    <lineage>
        <taxon>Bacteria</taxon>
        <taxon>Pseudomonadati</taxon>
        <taxon>Myxococcota</taxon>
        <taxon>Myxococcia</taxon>
        <taxon>Myxococcales</taxon>
        <taxon>Sorangiineae</taxon>
        <taxon>Pendulisporaceae</taxon>
        <taxon>Pendulispora</taxon>
    </lineage>
</organism>
<keyword evidence="2" id="KW-1185">Reference proteome</keyword>
<dbReference type="RefSeq" id="WP_394826073.1">
    <property type="nucleotide sequence ID" value="NZ_CP089984.1"/>
</dbReference>
<proteinExistence type="predicted"/>
<evidence type="ECO:0000313" key="2">
    <source>
        <dbReference type="Proteomes" id="UP001370348"/>
    </source>
</evidence>